<organism evidence="2 3">
    <name type="scientific">Putridiphycobacter roseus</name>
    <dbReference type="NCBI Taxonomy" id="2219161"/>
    <lineage>
        <taxon>Bacteria</taxon>
        <taxon>Pseudomonadati</taxon>
        <taxon>Bacteroidota</taxon>
        <taxon>Flavobacteriia</taxon>
        <taxon>Flavobacteriales</taxon>
        <taxon>Crocinitomicaceae</taxon>
        <taxon>Putridiphycobacter</taxon>
    </lineage>
</organism>
<keyword evidence="3" id="KW-1185">Reference proteome</keyword>
<comment type="caution">
    <text evidence="2">The sequence shown here is derived from an EMBL/GenBank/DDBJ whole genome shotgun (WGS) entry which is preliminary data.</text>
</comment>
<name>A0A2W1MY50_9FLAO</name>
<keyword evidence="1" id="KW-1133">Transmembrane helix</keyword>
<feature type="transmembrane region" description="Helical" evidence="1">
    <location>
        <begin position="67"/>
        <end position="86"/>
    </location>
</feature>
<accession>A0A2W1MY50</accession>
<dbReference type="OrthoDB" id="1162022at2"/>
<feature type="transmembrane region" description="Helical" evidence="1">
    <location>
        <begin position="6"/>
        <end position="30"/>
    </location>
</feature>
<feature type="transmembrane region" description="Helical" evidence="1">
    <location>
        <begin position="93"/>
        <end position="115"/>
    </location>
</feature>
<dbReference type="AlphaFoldDB" id="A0A2W1MY50"/>
<keyword evidence="1" id="KW-0472">Membrane</keyword>
<proteinExistence type="predicted"/>
<feature type="transmembrane region" description="Helical" evidence="1">
    <location>
        <begin position="160"/>
        <end position="178"/>
    </location>
</feature>
<dbReference type="Proteomes" id="UP000249248">
    <property type="component" value="Unassembled WGS sequence"/>
</dbReference>
<feature type="transmembrane region" description="Helical" evidence="1">
    <location>
        <begin position="184"/>
        <end position="202"/>
    </location>
</feature>
<gene>
    <name evidence="2" type="ORF">DNU06_13400</name>
</gene>
<keyword evidence="1" id="KW-0812">Transmembrane</keyword>
<feature type="transmembrane region" description="Helical" evidence="1">
    <location>
        <begin position="42"/>
        <end position="61"/>
    </location>
</feature>
<sequence>MDATIKLLIIAHVALGGIALLTGLLSIIAYKGKNLHKKSGKFFVYTMISSGLIAMVIALLPKHESPFLFSIGIFSTYLTLTGYRALRFKRQNISLRIDITMAWLMVVTGFLMIILPTILTLKFNIVLGVFGILGISLAIQDLKLFSKPKRLRKGWLKLHIGKIMGGYISAVTAFIVVNQFIPGIYGWLVPTLIGSVFIAYWMRRVRLGKVIN</sequence>
<dbReference type="RefSeq" id="WP_111064002.1">
    <property type="nucleotide sequence ID" value="NZ_JBHUCU010000006.1"/>
</dbReference>
<evidence type="ECO:0000313" key="3">
    <source>
        <dbReference type="Proteomes" id="UP000249248"/>
    </source>
</evidence>
<protein>
    <submittedName>
        <fullName evidence="2">DUF2306 domain-containing protein</fullName>
    </submittedName>
</protein>
<evidence type="ECO:0000256" key="1">
    <source>
        <dbReference type="SAM" id="Phobius"/>
    </source>
</evidence>
<evidence type="ECO:0000313" key="2">
    <source>
        <dbReference type="EMBL" id="PZE16304.1"/>
    </source>
</evidence>
<dbReference type="EMBL" id="QKSB01000009">
    <property type="protein sequence ID" value="PZE16304.1"/>
    <property type="molecule type" value="Genomic_DNA"/>
</dbReference>
<feature type="transmembrane region" description="Helical" evidence="1">
    <location>
        <begin position="121"/>
        <end position="139"/>
    </location>
</feature>
<reference evidence="2 3" key="1">
    <citation type="submission" date="2018-06" db="EMBL/GenBank/DDBJ databases">
        <title>The draft genome sequence of Crocinitomix sp. SM1701.</title>
        <authorList>
            <person name="Zhang X."/>
        </authorList>
    </citation>
    <scope>NUCLEOTIDE SEQUENCE [LARGE SCALE GENOMIC DNA]</scope>
    <source>
        <strain evidence="2 3">SM1701</strain>
    </source>
</reference>